<dbReference type="SUPFAM" id="SSF57667">
    <property type="entry name" value="beta-beta-alpha zinc fingers"/>
    <property type="match status" value="2"/>
</dbReference>
<dbReference type="Pfam" id="PF00096">
    <property type="entry name" value="zf-C2H2"/>
    <property type="match status" value="2"/>
</dbReference>
<dbReference type="PROSITE" id="PS00028">
    <property type="entry name" value="ZINC_FINGER_C2H2_1"/>
    <property type="match status" value="3"/>
</dbReference>
<keyword evidence="3" id="KW-0677">Repeat</keyword>
<feature type="domain" description="C2H2-type" evidence="10">
    <location>
        <begin position="28"/>
        <end position="55"/>
    </location>
</feature>
<dbReference type="InterPro" id="IPR036236">
    <property type="entry name" value="Znf_C2H2_sf"/>
</dbReference>
<feature type="coiled-coil region" evidence="8">
    <location>
        <begin position="367"/>
        <end position="408"/>
    </location>
</feature>
<evidence type="ECO:0000313" key="11">
    <source>
        <dbReference type="EMBL" id="OXA43650.1"/>
    </source>
</evidence>
<comment type="caution">
    <text evidence="11">The sequence shown here is derived from an EMBL/GenBank/DDBJ whole genome shotgun (WGS) entry which is preliminary data.</text>
</comment>
<evidence type="ECO:0000256" key="2">
    <source>
        <dbReference type="ARBA" id="ARBA00022723"/>
    </source>
</evidence>
<keyword evidence="8" id="KW-0175">Coiled coil</keyword>
<keyword evidence="12" id="KW-1185">Reference proteome</keyword>
<evidence type="ECO:0000313" key="12">
    <source>
        <dbReference type="Proteomes" id="UP000198287"/>
    </source>
</evidence>
<evidence type="ECO:0000259" key="10">
    <source>
        <dbReference type="PROSITE" id="PS50157"/>
    </source>
</evidence>
<protein>
    <submittedName>
        <fullName evidence="11">Zinc finger protein 3</fullName>
    </submittedName>
</protein>
<keyword evidence="2" id="KW-0479">Metal-binding</keyword>
<feature type="compositionally biased region" description="Polar residues" evidence="9">
    <location>
        <begin position="426"/>
        <end position="439"/>
    </location>
</feature>
<comment type="subcellular location">
    <subcellularLocation>
        <location evidence="1">Nucleus</location>
    </subcellularLocation>
</comment>
<accession>A0A226DEU4</accession>
<gene>
    <name evidence="11" type="ORF">Fcan01_21536</name>
</gene>
<dbReference type="PROSITE" id="PS50157">
    <property type="entry name" value="ZINC_FINGER_C2H2_2"/>
    <property type="match status" value="3"/>
</dbReference>
<evidence type="ECO:0000256" key="1">
    <source>
        <dbReference type="ARBA" id="ARBA00004123"/>
    </source>
</evidence>
<dbReference type="EMBL" id="LNIX01000021">
    <property type="protein sequence ID" value="OXA43650.1"/>
    <property type="molecule type" value="Genomic_DNA"/>
</dbReference>
<dbReference type="PANTHER" id="PTHR24394">
    <property type="entry name" value="ZINC FINGER PROTEIN"/>
    <property type="match status" value="1"/>
</dbReference>
<dbReference type="InterPro" id="IPR013087">
    <property type="entry name" value="Znf_C2H2_type"/>
</dbReference>
<dbReference type="GO" id="GO:0005634">
    <property type="term" value="C:nucleus"/>
    <property type="evidence" value="ECO:0007669"/>
    <property type="project" value="UniProtKB-SubCell"/>
</dbReference>
<dbReference type="FunFam" id="3.30.160.60:FF:000671">
    <property type="entry name" value="Zinc finger protein 26"/>
    <property type="match status" value="1"/>
</dbReference>
<evidence type="ECO:0000256" key="5">
    <source>
        <dbReference type="ARBA" id="ARBA00022833"/>
    </source>
</evidence>
<dbReference type="Proteomes" id="UP000198287">
    <property type="component" value="Unassembled WGS sequence"/>
</dbReference>
<dbReference type="OrthoDB" id="8117402at2759"/>
<dbReference type="GO" id="GO:0008270">
    <property type="term" value="F:zinc ion binding"/>
    <property type="evidence" value="ECO:0007669"/>
    <property type="project" value="UniProtKB-KW"/>
</dbReference>
<dbReference type="GO" id="GO:0000981">
    <property type="term" value="F:DNA-binding transcription factor activity, RNA polymerase II-specific"/>
    <property type="evidence" value="ECO:0007669"/>
    <property type="project" value="TreeGrafter"/>
</dbReference>
<evidence type="ECO:0000256" key="6">
    <source>
        <dbReference type="ARBA" id="ARBA00023242"/>
    </source>
</evidence>
<keyword evidence="6" id="KW-0539">Nucleus</keyword>
<feature type="domain" description="C2H2-type" evidence="10">
    <location>
        <begin position="56"/>
        <end position="83"/>
    </location>
</feature>
<feature type="region of interest" description="Disordered" evidence="9">
    <location>
        <begin position="415"/>
        <end position="439"/>
    </location>
</feature>
<name>A0A226DEU4_FOLCA</name>
<evidence type="ECO:0000256" key="7">
    <source>
        <dbReference type="PROSITE-ProRule" id="PRU00042"/>
    </source>
</evidence>
<dbReference type="Gene3D" id="3.30.160.60">
    <property type="entry name" value="Classic Zinc Finger"/>
    <property type="match status" value="2"/>
</dbReference>
<sequence length="439" mass="50089">MSPIFKKLRKRVTAKSEAFEVAKKKNKYACDMCNETLPCPSRLQIHRKRHLNVKEFACDKCSKTFVTESNLTSHQLTHSDERKFACVLCGLKFKRNSDVLRHMRVQHPGSSQIEKTRIRRKNFYEDFEIETTGDELVATCITCKFLASNQMSMQNHTRRGHVAIPTHVYADGDGCKIVPRAFKPEDYYESHGGLHNIILKVWMKDNTIGLSISKTTYGNGVLAAQKNKTDMKSAGRHNTTMLKKACSSRVLIPEGYEVICEDTRVVPIHPFQGTLCSSNGKWLVRNILQKVCVDTFMPPESLTYFEEDELAIIIKAVEELTNSLVIGDRELVFIDEAEEGDRPLGDPILRAKIEEGSSKICKLEEDLHQASLREEKLLKENDKLRSQLEDEKQAHNETKKMLVAMKRERALLLRANSEKRNANRVPLSNATNSPVKRKK</sequence>
<feature type="domain" description="C2H2-type" evidence="10">
    <location>
        <begin position="84"/>
        <end position="112"/>
    </location>
</feature>
<evidence type="ECO:0000256" key="9">
    <source>
        <dbReference type="SAM" id="MobiDB-lite"/>
    </source>
</evidence>
<evidence type="ECO:0000256" key="4">
    <source>
        <dbReference type="ARBA" id="ARBA00022771"/>
    </source>
</evidence>
<organism evidence="11 12">
    <name type="scientific">Folsomia candida</name>
    <name type="common">Springtail</name>
    <dbReference type="NCBI Taxonomy" id="158441"/>
    <lineage>
        <taxon>Eukaryota</taxon>
        <taxon>Metazoa</taxon>
        <taxon>Ecdysozoa</taxon>
        <taxon>Arthropoda</taxon>
        <taxon>Hexapoda</taxon>
        <taxon>Collembola</taxon>
        <taxon>Entomobryomorpha</taxon>
        <taxon>Isotomoidea</taxon>
        <taxon>Isotomidae</taxon>
        <taxon>Proisotominae</taxon>
        <taxon>Folsomia</taxon>
    </lineage>
</organism>
<evidence type="ECO:0000256" key="8">
    <source>
        <dbReference type="SAM" id="Coils"/>
    </source>
</evidence>
<keyword evidence="5" id="KW-0862">Zinc</keyword>
<dbReference type="SMART" id="SM00355">
    <property type="entry name" value="ZnF_C2H2"/>
    <property type="match status" value="4"/>
</dbReference>
<evidence type="ECO:0000256" key="3">
    <source>
        <dbReference type="ARBA" id="ARBA00022737"/>
    </source>
</evidence>
<proteinExistence type="predicted"/>
<dbReference type="AlphaFoldDB" id="A0A226DEU4"/>
<dbReference type="PANTHER" id="PTHR24394:SF29">
    <property type="entry name" value="MYONEURIN"/>
    <property type="match status" value="1"/>
</dbReference>
<reference evidence="11 12" key="1">
    <citation type="submission" date="2015-12" db="EMBL/GenBank/DDBJ databases">
        <title>The genome of Folsomia candida.</title>
        <authorList>
            <person name="Faddeeva A."/>
            <person name="Derks M.F."/>
            <person name="Anvar Y."/>
            <person name="Smit S."/>
            <person name="Van Straalen N."/>
            <person name="Roelofs D."/>
        </authorList>
    </citation>
    <scope>NUCLEOTIDE SEQUENCE [LARGE SCALE GENOMIC DNA]</scope>
    <source>
        <strain evidence="11 12">VU population</strain>
        <tissue evidence="11">Whole body</tissue>
    </source>
</reference>
<keyword evidence="4 7" id="KW-0863">Zinc-finger</keyword>